<dbReference type="InterPro" id="IPR036942">
    <property type="entry name" value="Beta-barrel_TonB_sf"/>
</dbReference>
<keyword evidence="17" id="KW-1185">Reference proteome</keyword>
<keyword evidence="5 11" id="KW-0812">Transmembrane</keyword>
<evidence type="ECO:0000313" key="16">
    <source>
        <dbReference type="EMBL" id="MXO98500.1"/>
    </source>
</evidence>
<dbReference type="InterPro" id="IPR012910">
    <property type="entry name" value="Plug_dom"/>
</dbReference>
<dbReference type="RefSeq" id="WP_161390135.1">
    <property type="nucleotide sequence ID" value="NZ_JBHSCP010000001.1"/>
</dbReference>
<dbReference type="PANTHER" id="PTHR32552:SF81">
    <property type="entry name" value="TONB-DEPENDENT OUTER MEMBRANE RECEPTOR"/>
    <property type="match status" value="1"/>
</dbReference>
<evidence type="ECO:0000256" key="10">
    <source>
        <dbReference type="ARBA" id="ARBA00023237"/>
    </source>
</evidence>
<evidence type="ECO:0000259" key="15">
    <source>
        <dbReference type="Pfam" id="PF07715"/>
    </source>
</evidence>
<evidence type="ECO:0000313" key="17">
    <source>
        <dbReference type="Proteomes" id="UP000469430"/>
    </source>
</evidence>
<keyword evidence="10 11" id="KW-0998">Cell outer membrane</keyword>
<keyword evidence="4" id="KW-0410">Iron transport</keyword>
<dbReference type="Gene3D" id="2.40.170.20">
    <property type="entry name" value="TonB-dependent receptor, beta-barrel domain"/>
    <property type="match status" value="1"/>
</dbReference>
<evidence type="ECO:0000256" key="9">
    <source>
        <dbReference type="ARBA" id="ARBA00023136"/>
    </source>
</evidence>
<proteinExistence type="inferred from homology"/>
<dbReference type="GO" id="GO:0009279">
    <property type="term" value="C:cell outer membrane"/>
    <property type="evidence" value="ECO:0007669"/>
    <property type="project" value="UniProtKB-SubCell"/>
</dbReference>
<sequence length="845" mass="91043">MRTVSYRRLLAASASISALAFSVSPATAWAAEVTSTDTATTEIANADDQQEQTRAAPAGQGDAIVVTARRREESSQDVPLAISVVGAAQLDNTGSFNVGRLQQLTPTLQYYSSNPRNTSLSIRGIGAPFGLTNDGFEQGVGIYVDDVYYSRVASATFDFLDVQQIEVLRGPQGTLYGKNTTAGAINITSNQPSFDFEGRAEVSIGNLGFKQAKAAISGPLSDTVAARLAVSATSRRGTLYNVASGNYVNEQENIGFRGQLLWRPTDNLDIILSGDYSTQDPECCGTVFVRTGATQRPLNRQYEALAAAQGYEVVSRNPFDRLTDIDADLSAGNTIGGAAVRVKWDVGPGTLTSVSAWRFWDWIPANDRDFTGLPITTQSQNPSQQNQFTQELRYNYTGDQFDFVVGAFGYHQTVRTQGTEALGSAASRWLLNPGASVVPGASGCATPTTLACDPTVLDGVVAYNDIRLDNTSAALFGQVSWHVTDALTIQPGVRLNYDKKDGLYERLVFDGDGNPVLFRDPETGALITDPRVVAQRDSLTPQRIEPSFSAWNFSYDVTASYEFAPSILGYATYAKSFKSGGINLNGVPNDSQGNPQVQVGTIRPESVDHFEVGLKTQFWNRLVTLNVAAFRTDIKDFQALVNAGQVSTTRGYLANAEKVRTQGVEVDFNIRPSDRFRLYVNGNYTDAHYVTFTGAPCPPELSGGGNGTPVAAPGTPGNSPASCDISGDPLAGVSKWSFSFGGEYNLPANLLGKEGQVYLGYDGSARSRFSSNPSPSDYTWIEGYSLSNFRLGFRSDDGLNIFGWVRNAFDQNYFEMLSVAPGSTGLIAGQPGDPRTYGLTITHNF</sequence>
<keyword evidence="9 11" id="KW-0472">Membrane</keyword>
<evidence type="ECO:0000256" key="3">
    <source>
        <dbReference type="ARBA" id="ARBA00022452"/>
    </source>
</evidence>
<protein>
    <submittedName>
        <fullName evidence="16">TonB-dependent receptor</fullName>
    </submittedName>
</protein>
<keyword evidence="13" id="KW-0732">Signal</keyword>
<keyword evidence="3 11" id="KW-1134">Transmembrane beta strand</keyword>
<keyword evidence="7" id="KW-0406">Ion transport</keyword>
<dbReference type="AlphaFoldDB" id="A0A6I4TTF4"/>
<evidence type="ECO:0000256" key="11">
    <source>
        <dbReference type="PROSITE-ProRule" id="PRU01360"/>
    </source>
</evidence>
<dbReference type="InterPro" id="IPR039426">
    <property type="entry name" value="TonB-dep_rcpt-like"/>
</dbReference>
<comment type="caution">
    <text evidence="16">The sequence shown here is derived from an EMBL/GenBank/DDBJ whole genome shotgun (WGS) entry which is preliminary data.</text>
</comment>
<name>A0A6I4TTF4_9SPHN</name>
<evidence type="ECO:0000256" key="6">
    <source>
        <dbReference type="ARBA" id="ARBA00023004"/>
    </source>
</evidence>
<keyword evidence="8 12" id="KW-0798">TonB box</keyword>
<organism evidence="16 17">
    <name type="scientific">Croceibacterium xixiisoli</name>
    <dbReference type="NCBI Taxonomy" id="1476466"/>
    <lineage>
        <taxon>Bacteria</taxon>
        <taxon>Pseudomonadati</taxon>
        <taxon>Pseudomonadota</taxon>
        <taxon>Alphaproteobacteria</taxon>
        <taxon>Sphingomonadales</taxon>
        <taxon>Erythrobacteraceae</taxon>
        <taxon>Croceibacterium</taxon>
    </lineage>
</organism>
<dbReference type="Pfam" id="PF00593">
    <property type="entry name" value="TonB_dep_Rec_b-barrel"/>
    <property type="match status" value="1"/>
</dbReference>
<dbReference type="Pfam" id="PF07715">
    <property type="entry name" value="Plug"/>
    <property type="match status" value="1"/>
</dbReference>
<evidence type="ECO:0000256" key="13">
    <source>
        <dbReference type="SAM" id="SignalP"/>
    </source>
</evidence>
<evidence type="ECO:0000256" key="4">
    <source>
        <dbReference type="ARBA" id="ARBA00022496"/>
    </source>
</evidence>
<evidence type="ECO:0000256" key="12">
    <source>
        <dbReference type="RuleBase" id="RU003357"/>
    </source>
</evidence>
<dbReference type="OrthoDB" id="9760333at2"/>
<evidence type="ECO:0000259" key="14">
    <source>
        <dbReference type="Pfam" id="PF00593"/>
    </source>
</evidence>
<dbReference type="SUPFAM" id="SSF56935">
    <property type="entry name" value="Porins"/>
    <property type="match status" value="1"/>
</dbReference>
<feature type="chain" id="PRO_5026080911" evidence="13">
    <location>
        <begin position="31"/>
        <end position="845"/>
    </location>
</feature>
<comment type="similarity">
    <text evidence="11 12">Belongs to the TonB-dependent receptor family.</text>
</comment>
<evidence type="ECO:0000256" key="5">
    <source>
        <dbReference type="ARBA" id="ARBA00022692"/>
    </source>
</evidence>
<feature type="domain" description="TonB-dependent receptor-like beta-barrel" evidence="14">
    <location>
        <begin position="318"/>
        <end position="807"/>
    </location>
</feature>
<dbReference type="Proteomes" id="UP000469430">
    <property type="component" value="Unassembled WGS sequence"/>
</dbReference>
<feature type="domain" description="TonB-dependent receptor plug" evidence="15">
    <location>
        <begin position="76"/>
        <end position="184"/>
    </location>
</feature>
<dbReference type="PANTHER" id="PTHR32552">
    <property type="entry name" value="FERRICHROME IRON RECEPTOR-RELATED"/>
    <property type="match status" value="1"/>
</dbReference>
<accession>A0A6I4TTF4</accession>
<dbReference type="InterPro" id="IPR000531">
    <property type="entry name" value="Beta-barrel_TonB"/>
</dbReference>
<keyword evidence="2 11" id="KW-0813">Transport</keyword>
<evidence type="ECO:0000256" key="8">
    <source>
        <dbReference type="ARBA" id="ARBA00023077"/>
    </source>
</evidence>
<reference evidence="16 17" key="1">
    <citation type="submission" date="2019-12" db="EMBL/GenBank/DDBJ databases">
        <title>Genomic-based taxomic classification of the family Erythrobacteraceae.</title>
        <authorList>
            <person name="Xu L."/>
        </authorList>
    </citation>
    <scope>NUCLEOTIDE SEQUENCE [LARGE SCALE GENOMIC DNA]</scope>
    <source>
        <strain evidence="16 17">S36</strain>
    </source>
</reference>
<evidence type="ECO:0000256" key="7">
    <source>
        <dbReference type="ARBA" id="ARBA00023065"/>
    </source>
</evidence>
<dbReference type="PROSITE" id="PS52016">
    <property type="entry name" value="TONB_DEPENDENT_REC_3"/>
    <property type="match status" value="1"/>
</dbReference>
<dbReference type="GO" id="GO:0006826">
    <property type="term" value="P:iron ion transport"/>
    <property type="evidence" value="ECO:0007669"/>
    <property type="project" value="UniProtKB-KW"/>
</dbReference>
<gene>
    <name evidence="16" type="ORF">GRI97_05800</name>
</gene>
<keyword evidence="16" id="KW-0675">Receptor</keyword>
<evidence type="ECO:0000256" key="2">
    <source>
        <dbReference type="ARBA" id="ARBA00022448"/>
    </source>
</evidence>
<keyword evidence="6" id="KW-0408">Iron</keyword>
<feature type="signal peptide" evidence="13">
    <location>
        <begin position="1"/>
        <end position="30"/>
    </location>
</feature>
<dbReference type="EMBL" id="WTYJ01000001">
    <property type="protein sequence ID" value="MXO98500.1"/>
    <property type="molecule type" value="Genomic_DNA"/>
</dbReference>
<evidence type="ECO:0000256" key="1">
    <source>
        <dbReference type="ARBA" id="ARBA00004571"/>
    </source>
</evidence>
<comment type="subcellular location">
    <subcellularLocation>
        <location evidence="1 11">Cell outer membrane</location>
        <topology evidence="1 11">Multi-pass membrane protein</topology>
    </subcellularLocation>
</comment>